<dbReference type="OrthoDB" id="10552737at2759"/>
<dbReference type="AlphaFoldDB" id="A0A0J9XFG6"/>
<reference evidence="2" key="1">
    <citation type="submission" date="2014-03" db="EMBL/GenBank/DDBJ databases">
        <authorList>
            <person name="Casaregola S."/>
        </authorList>
    </citation>
    <scope>NUCLEOTIDE SEQUENCE [LARGE SCALE GENOMIC DNA]</scope>
    <source>
        <strain evidence="2">CLIB 918</strain>
    </source>
</reference>
<evidence type="ECO:0000313" key="3">
    <source>
        <dbReference type="Proteomes" id="UP000242525"/>
    </source>
</evidence>
<dbReference type="Proteomes" id="UP000242525">
    <property type="component" value="Unassembled WGS sequence"/>
</dbReference>
<keyword evidence="3" id="KW-1185">Reference proteome</keyword>
<dbReference type="Gene3D" id="3.30.450.30">
    <property type="entry name" value="Dynein light chain 2a, cytoplasmic"/>
    <property type="match status" value="1"/>
</dbReference>
<evidence type="ECO:0000256" key="1">
    <source>
        <dbReference type="SAM" id="MobiDB-lite"/>
    </source>
</evidence>
<accession>A0A0J9XFG6</accession>
<sequence length="214" mass="23288">MLQSRNLSAVLSQVIQRQQTTSHGEYPKNSIVSSILITKSGQPVASYHTNRVPPPPHTISVESTPVLGPVSSGSDHYPASSKNTISSTSSINETSHPYHVNRSMKTKVYALLASSIWNTYQKLDLDTNGSAPVELRREPGVEDANFSNSHDWICVKTEDATQILIKPVNLPSTASQLLLVLVADEGCPLGLLLKKSQETVSVLEEGLHTYKVSE</sequence>
<comment type="caution">
    <text evidence="2">The sequence shown here is derived from an EMBL/GenBank/DDBJ whole genome shotgun (WGS) entry which is preliminary data.</text>
</comment>
<feature type="compositionally biased region" description="Low complexity" evidence="1">
    <location>
        <begin position="80"/>
        <end position="95"/>
    </location>
</feature>
<dbReference type="EMBL" id="CCBN010000014">
    <property type="protein sequence ID" value="CDO56248.1"/>
    <property type="molecule type" value="Genomic_DNA"/>
</dbReference>
<proteinExistence type="predicted"/>
<gene>
    <name evidence="2" type="ORF">BN980_GECA14s01660g</name>
</gene>
<name>A0A0J9XFG6_GEOCN</name>
<feature type="region of interest" description="Disordered" evidence="1">
    <location>
        <begin position="69"/>
        <end position="95"/>
    </location>
</feature>
<evidence type="ECO:0000313" key="2">
    <source>
        <dbReference type="EMBL" id="CDO56248.1"/>
    </source>
</evidence>
<organism evidence="2 3">
    <name type="scientific">Geotrichum candidum</name>
    <name type="common">Oospora lactis</name>
    <name type="synonym">Dipodascus geotrichum</name>
    <dbReference type="NCBI Taxonomy" id="1173061"/>
    <lineage>
        <taxon>Eukaryota</taxon>
        <taxon>Fungi</taxon>
        <taxon>Dikarya</taxon>
        <taxon>Ascomycota</taxon>
        <taxon>Saccharomycotina</taxon>
        <taxon>Dipodascomycetes</taxon>
        <taxon>Dipodascales</taxon>
        <taxon>Dipodascaceae</taxon>
        <taxon>Geotrichum</taxon>
    </lineage>
</organism>
<protein>
    <submittedName>
        <fullName evidence="2">Similar to Yarrowia lipolytica YALI0C05500g [Yarrowia lipolytica CLIB122]</fullName>
    </submittedName>
</protein>